<gene>
    <name evidence="2" type="ORF">GCM10009433_10640</name>
</gene>
<dbReference type="Pfam" id="PF08885">
    <property type="entry name" value="GSCFA"/>
    <property type="match status" value="1"/>
</dbReference>
<dbReference type="SUPFAM" id="SSF52266">
    <property type="entry name" value="SGNH hydrolase"/>
    <property type="match status" value="1"/>
</dbReference>
<reference evidence="2 3" key="1">
    <citation type="journal article" date="2019" name="Int. J. Syst. Evol. Microbiol.">
        <title>The Global Catalogue of Microorganisms (GCM) 10K type strain sequencing project: providing services to taxonomists for standard genome sequencing and annotation.</title>
        <authorList>
            <consortium name="The Broad Institute Genomics Platform"/>
            <consortium name="The Broad Institute Genome Sequencing Center for Infectious Disease"/>
            <person name="Wu L."/>
            <person name="Ma J."/>
        </authorList>
    </citation>
    <scope>NUCLEOTIDE SEQUENCE [LARGE SCALE GENOMIC DNA]</scope>
    <source>
        <strain evidence="2 3">JCM 16231</strain>
    </source>
</reference>
<keyword evidence="3" id="KW-1185">Reference proteome</keyword>
<name>A0ABN1K634_9FLAO</name>
<evidence type="ECO:0000313" key="3">
    <source>
        <dbReference type="Proteomes" id="UP001500185"/>
    </source>
</evidence>
<sequence length="318" mass="37259">MKLTTEVTVNLFDNPVDYNSKVMCLGSCFAEHISKKLDYYKFRYTSNPFGILFHPQAILNVVEKSLSDEMFTSDDVFLFNEKWQSFYSHSRLSRISETETLAVLNSAKEDLKKAIKKSTHIIITLGTSFVYKHLTSGQLVANCHKVPQHEFEKQLTSVIDHQDILTRLIKLCRKANSEVNFIFTVSPVRHIKDGIVENQRSKAHLLVALHQVLEKEPNSTYFPSYELMMDELRDYRFYDRDLIHPSTLAVDLIWERFKTNFIPQAIYADMTKVEKLQKSLAHRQSESKGEAFEKLKAYQYKFKKELTEKYPFMRFPKL</sequence>
<proteinExistence type="predicted"/>
<feature type="domain" description="GSCFA" evidence="1">
    <location>
        <begin position="21"/>
        <end position="257"/>
    </location>
</feature>
<evidence type="ECO:0000259" key="1">
    <source>
        <dbReference type="Pfam" id="PF08885"/>
    </source>
</evidence>
<dbReference type="RefSeq" id="WP_224453592.1">
    <property type="nucleotide sequence ID" value="NZ_BAAAGG010000005.1"/>
</dbReference>
<protein>
    <submittedName>
        <fullName evidence="2">GSCFA domain-containing protein</fullName>
    </submittedName>
</protein>
<accession>A0ABN1K634</accession>
<evidence type="ECO:0000313" key="2">
    <source>
        <dbReference type="EMBL" id="GAA0755803.1"/>
    </source>
</evidence>
<dbReference type="Proteomes" id="UP001500185">
    <property type="component" value="Unassembled WGS sequence"/>
</dbReference>
<comment type="caution">
    <text evidence="2">The sequence shown here is derived from an EMBL/GenBank/DDBJ whole genome shotgun (WGS) entry which is preliminary data.</text>
</comment>
<dbReference type="InterPro" id="IPR014982">
    <property type="entry name" value="GSCFA"/>
</dbReference>
<organism evidence="2 3">
    <name type="scientific">Psychroflexus lacisalsi</name>
    <dbReference type="NCBI Taxonomy" id="503928"/>
    <lineage>
        <taxon>Bacteria</taxon>
        <taxon>Pseudomonadati</taxon>
        <taxon>Bacteroidota</taxon>
        <taxon>Flavobacteriia</taxon>
        <taxon>Flavobacteriales</taxon>
        <taxon>Flavobacteriaceae</taxon>
        <taxon>Psychroflexus</taxon>
    </lineage>
</organism>
<dbReference type="EMBL" id="BAAAGG010000005">
    <property type="protein sequence ID" value="GAA0755803.1"/>
    <property type="molecule type" value="Genomic_DNA"/>
</dbReference>